<protein>
    <recommendedName>
        <fullName evidence="1">YgjP-like metallopeptidase domain-containing protein</fullName>
    </recommendedName>
</protein>
<organism evidence="2 3">
    <name type="scientific">Proteobacteria bacterium 228</name>
    <dbReference type="NCBI Taxonomy" id="2083153"/>
    <lineage>
        <taxon>Bacteria</taxon>
        <taxon>Pseudomonadati</taxon>
        <taxon>Pseudomonadota</taxon>
    </lineage>
</organism>
<sequence>MNAPHIHIVRSPRRSKTIALQVRDGKIVVRAPMHTSDREIQALLHKQAAWIRQHLQQPRAAPLAETAMPAELSLLGQRYQIVADPQLSQPLWQQEQGELRIPVHFQQLADLQPWLQRLAKTLLPPRLQLWSERMQLRPRAIEVKHYRSRYGCCTHDGLIRLHWGLILAPQAEMDYVLIHELAHLQHFHHQPAFWQLVSRYCPDWRRRRAWFRLHGRNLVF</sequence>
<comment type="caution">
    <text evidence="2">The sequence shown here is derived from an EMBL/GenBank/DDBJ whole genome shotgun (WGS) entry which is preliminary data.</text>
</comment>
<dbReference type="InterPro" id="IPR002725">
    <property type="entry name" value="YgjP-like_metallopeptidase"/>
</dbReference>
<dbReference type="PANTHER" id="PTHR30399">
    <property type="entry name" value="UNCHARACTERIZED PROTEIN YGJP"/>
    <property type="match status" value="1"/>
</dbReference>
<dbReference type="Gene3D" id="3.30.2010.10">
    <property type="entry name" value="Metalloproteases ('zincins'), catalytic domain"/>
    <property type="match status" value="1"/>
</dbReference>
<evidence type="ECO:0000259" key="1">
    <source>
        <dbReference type="Pfam" id="PF01863"/>
    </source>
</evidence>
<dbReference type="AlphaFoldDB" id="A0A2S5KPR7"/>
<dbReference type="CDD" id="cd07344">
    <property type="entry name" value="M48_yhfN_like"/>
    <property type="match status" value="1"/>
</dbReference>
<reference evidence="2 3" key="1">
    <citation type="submission" date="2018-02" db="EMBL/GenBank/DDBJ databases">
        <title>novel marine gammaproteobacteria from coastal saline agro ecosystem.</title>
        <authorList>
            <person name="Krishnan R."/>
            <person name="Ramesh Kumar N."/>
        </authorList>
    </citation>
    <scope>NUCLEOTIDE SEQUENCE [LARGE SCALE GENOMIC DNA]</scope>
    <source>
        <strain evidence="2 3">228</strain>
    </source>
</reference>
<evidence type="ECO:0000313" key="2">
    <source>
        <dbReference type="EMBL" id="PPC76834.1"/>
    </source>
</evidence>
<dbReference type="EMBL" id="PRLP01000040">
    <property type="protein sequence ID" value="PPC76834.1"/>
    <property type="molecule type" value="Genomic_DNA"/>
</dbReference>
<accession>A0A2S5KPR7</accession>
<dbReference type="InterPro" id="IPR053136">
    <property type="entry name" value="UTP_pyrophosphatase-like"/>
</dbReference>
<dbReference type="PANTHER" id="PTHR30399:SF1">
    <property type="entry name" value="UTP PYROPHOSPHATASE"/>
    <property type="match status" value="1"/>
</dbReference>
<gene>
    <name evidence="2" type="ORF">C4K68_13440</name>
</gene>
<dbReference type="Pfam" id="PF01863">
    <property type="entry name" value="YgjP-like"/>
    <property type="match status" value="1"/>
</dbReference>
<name>A0A2S5KPR7_9PROT</name>
<evidence type="ECO:0000313" key="3">
    <source>
        <dbReference type="Proteomes" id="UP000238196"/>
    </source>
</evidence>
<feature type="domain" description="YgjP-like metallopeptidase" evidence="1">
    <location>
        <begin position="16"/>
        <end position="212"/>
    </location>
</feature>
<dbReference type="Proteomes" id="UP000238196">
    <property type="component" value="Unassembled WGS sequence"/>
</dbReference>
<proteinExistence type="predicted"/>
<dbReference type="OrthoDB" id="9811177at2"/>